<dbReference type="EMBL" id="LR743504">
    <property type="protein sequence ID" value="CAA2103465.1"/>
    <property type="molecule type" value="Genomic_DNA"/>
</dbReference>
<accession>A0A679JA29</accession>
<protein>
    <submittedName>
        <fullName evidence="1">Uncharacterized protein</fullName>
    </submittedName>
</protein>
<dbReference type="AlphaFoldDB" id="A0A679JA29"/>
<gene>
    <name evidence="1" type="ORF">MBUL_02209</name>
</gene>
<proteinExistence type="predicted"/>
<organism evidence="1">
    <name type="scientific">Methylobacterium bullatum</name>
    <dbReference type="NCBI Taxonomy" id="570505"/>
    <lineage>
        <taxon>Bacteria</taxon>
        <taxon>Pseudomonadati</taxon>
        <taxon>Pseudomonadota</taxon>
        <taxon>Alphaproteobacteria</taxon>
        <taxon>Hyphomicrobiales</taxon>
        <taxon>Methylobacteriaceae</taxon>
        <taxon>Methylobacterium</taxon>
    </lineage>
</organism>
<evidence type="ECO:0000313" key="1">
    <source>
        <dbReference type="EMBL" id="CAA2103465.1"/>
    </source>
</evidence>
<sequence length="53" mass="5468">MLVTIFAAVLCMIALQVVLVVKAADLLSVRPDKTGSESRAYVGGSAGRFTGIA</sequence>
<name>A0A679JA29_9HYPH</name>
<reference evidence="1" key="1">
    <citation type="submission" date="2019-12" db="EMBL/GenBank/DDBJ databases">
        <authorList>
            <person name="Cremers G."/>
        </authorList>
    </citation>
    <scope>NUCLEOTIDE SEQUENCE</scope>
    <source>
        <strain evidence="1">Mbul1</strain>
    </source>
</reference>